<dbReference type="Proteomes" id="UP001066276">
    <property type="component" value="Chromosome 3_2"/>
</dbReference>
<dbReference type="EMBL" id="JANPWB010000006">
    <property type="protein sequence ID" value="KAJ1179399.1"/>
    <property type="molecule type" value="Genomic_DNA"/>
</dbReference>
<protein>
    <submittedName>
        <fullName evidence="1">Uncharacterized protein</fullName>
    </submittedName>
</protein>
<sequence length="76" mass="8764">MCAVRSWVHCDKATTDDVKNPYTVDAQAALNVKECLNVRKKYINIDIELELQEQNHLNRKRLQGKHATCHMKKEGA</sequence>
<dbReference type="AlphaFoldDB" id="A0AAV7TT94"/>
<comment type="caution">
    <text evidence="1">The sequence shown here is derived from an EMBL/GenBank/DDBJ whole genome shotgun (WGS) entry which is preliminary data.</text>
</comment>
<accession>A0AAV7TT94</accession>
<name>A0AAV7TT94_PLEWA</name>
<reference evidence="1" key="1">
    <citation type="journal article" date="2022" name="bioRxiv">
        <title>Sequencing and chromosome-scale assembly of the giantPleurodeles waltlgenome.</title>
        <authorList>
            <person name="Brown T."/>
            <person name="Elewa A."/>
            <person name="Iarovenko S."/>
            <person name="Subramanian E."/>
            <person name="Araus A.J."/>
            <person name="Petzold A."/>
            <person name="Susuki M."/>
            <person name="Suzuki K.-i.T."/>
            <person name="Hayashi T."/>
            <person name="Toyoda A."/>
            <person name="Oliveira C."/>
            <person name="Osipova E."/>
            <person name="Leigh N.D."/>
            <person name="Simon A."/>
            <person name="Yun M.H."/>
        </authorList>
    </citation>
    <scope>NUCLEOTIDE SEQUENCE</scope>
    <source>
        <strain evidence="1">20211129_DDA</strain>
        <tissue evidence="1">Liver</tissue>
    </source>
</reference>
<keyword evidence="2" id="KW-1185">Reference proteome</keyword>
<gene>
    <name evidence="1" type="ORF">NDU88_004633</name>
</gene>
<evidence type="ECO:0000313" key="2">
    <source>
        <dbReference type="Proteomes" id="UP001066276"/>
    </source>
</evidence>
<evidence type="ECO:0000313" key="1">
    <source>
        <dbReference type="EMBL" id="KAJ1179399.1"/>
    </source>
</evidence>
<proteinExistence type="predicted"/>
<organism evidence="1 2">
    <name type="scientific">Pleurodeles waltl</name>
    <name type="common">Iberian ribbed newt</name>
    <dbReference type="NCBI Taxonomy" id="8319"/>
    <lineage>
        <taxon>Eukaryota</taxon>
        <taxon>Metazoa</taxon>
        <taxon>Chordata</taxon>
        <taxon>Craniata</taxon>
        <taxon>Vertebrata</taxon>
        <taxon>Euteleostomi</taxon>
        <taxon>Amphibia</taxon>
        <taxon>Batrachia</taxon>
        <taxon>Caudata</taxon>
        <taxon>Salamandroidea</taxon>
        <taxon>Salamandridae</taxon>
        <taxon>Pleurodelinae</taxon>
        <taxon>Pleurodeles</taxon>
    </lineage>
</organism>